<sequence>MSSLLVSSVTENALIYDGAVQDCSTSAAFIFNVEEEATTLVLNIVGEDVPNMVLLSDPNRNRINVPDYTSFMDQNTITLSIGLNKTQYRATPWSLSVRTTSGPCFVQVRAVSPLTVIPGFTSIMSNDYPAESPFSTRGSDHHAYTVLRVPNNSYTVDQISIGPGDVANPWTDATSLQSVQALPRDTASCSYQYISEKNVEMPTSNLVRMEVSGHTSTSAWYQRTFYFEQINVFASVCNHGQANMYGECVCADGYSGQFCDLPPCRNGATRSMTVCLCATGYYGQLCENRIGGFEPITTTTTTPITITIPLQPTPGSSAALNVFVVFFIVLGKLLL</sequence>
<dbReference type="InterPro" id="IPR000742">
    <property type="entry name" value="EGF"/>
</dbReference>
<evidence type="ECO:0000259" key="2">
    <source>
        <dbReference type="PROSITE" id="PS01186"/>
    </source>
</evidence>
<dbReference type="PROSITE" id="PS01186">
    <property type="entry name" value="EGF_2"/>
    <property type="match status" value="1"/>
</dbReference>
<keyword evidence="4" id="KW-1185">Reference proteome</keyword>
<gene>
    <name evidence="3" type="ORF">CYNAS_LOCUS5779</name>
</gene>
<evidence type="ECO:0000259" key="1">
    <source>
        <dbReference type="PROSITE" id="PS00022"/>
    </source>
</evidence>
<proteinExistence type="predicted"/>
<dbReference type="EMBL" id="CATQJL010000112">
    <property type="protein sequence ID" value="CAJ0593796.1"/>
    <property type="molecule type" value="Genomic_DNA"/>
</dbReference>
<dbReference type="PROSITE" id="PS00022">
    <property type="entry name" value="EGF_1"/>
    <property type="match status" value="1"/>
</dbReference>
<dbReference type="PANTHER" id="PTHR47324:SF4">
    <property type="entry name" value="EGF-LIKE DOMAIN-CONTAINING PROTEIN"/>
    <property type="match status" value="1"/>
</dbReference>
<dbReference type="InterPro" id="IPR053295">
    <property type="entry name" value="Innate_immunity_reg"/>
</dbReference>
<evidence type="ECO:0000313" key="3">
    <source>
        <dbReference type="EMBL" id="CAJ0593796.1"/>
    </source>
</evidence>
<reference evidence="3" key="1">
    <citation type="submission" date="2023-07" db="EMBL/GenBank/DDBJ databases">
        <authorList>
            <consortium name="CYATHOMIX"/>
        </authorList>
    </citation>
    <scope>NUCLEOTIDE SEQUENCE</scope>
    <source>
        <strain evidence="3">N/A</strain>
    </source>
</reference>
<dbReference type="Proteomes" id="UP001176961">
    <property type="component" value="Unassembled WGS sequence"/>
</dbReference>
<name>A0AA36DW24_CYLNA</name>
<comment type="caution">
    <text evidence="3">The sequence shown here is derived from an EMBL/GenBank/DDBJ whole genome shotgun (WGS) entry which is preliminary data.</text>
</comment>
<accession>A0AA36DW24</accession>
<dbReference type="Gene3D" id="2.10.25.10">
    <property type="entry name" value="Laminin"/>
    <property type="match status" value="1"/>
</dbReference>
<dbReference type="AlphaFoldDB" id="A0AA36DW24"/>
<protein>
    <recommendedName>
        <fullName evidence="1 2">EGF-like domain-containing protein</fullName>
    </recommendedName>
</protein>
<evidence type="ECO:0000313" key="4">
    <source>
        <dbReference type="Proteomes" id="UP001176961"/>
    </source>
</evidence>
<organism evidence="3 4">
    <name type="scientific">Cylicocyclus nassatus</name>
    <name type="common">Nematode worm</name>
    <dbReference type="NCBI Taxonomy" id="53992"/>
    <lineage>
        <taxon>Eukaryota</taxon>
        <taxon>Metazoa</taxon>
        <taxon>Ecdysozoa</taxon>
        <taxon>Nematoda</taxon>
        <taxon>Chromadorea</taxon>
        <taxon>Rhabditida</taxon>
        <taxon>Rhabditina</taxon>
        <taxon>Rhabditomorpha</taxon>
        <taxon>Strongyloidea</taxon>
        <taxon>Strongylidae</taxon>
        <taxon>Cylicocyclus</taxon>
    </lineage>
</organism>
<feature type="domain" description="EGF-like" evidence="1 2">
    <location>
        <begin position="275"/>
        <end position="286"/>
    </location>
</feature>
<dbReference type="PANTHER" id="PTHR47324">
    <property type="entry name" value="PROTEIN IRG-7-RELATED"/>
    <property type="match status" value="1"/>
</dbReference>